<comment type="caution">
    <text evidence="14">The sequence shown here is derived from an EMBL/GenBank/DDBJ whole genome shotgun (WGS) entry which is preliminary data.</text>
</comment>
<dbReference type="GO" id="GO:0009244">
    <property type="term" value="P:lipopolysaccharide core region biosynthetic process"/>
    <property type="evidence" value="ECO:0007669"/>
    <property type="project" value="InterPro"/>
</dbReference>
<keyword evidence="5 14" id="KW-0328">Glycosyltransferase</keyword>
<evidence type="ECO:0000256" key="9">
    <source>
        <dbReference type="ARBA" id="ARBA00043995"/>
    </source>
</evidence>
<proteinExistence type="inferred from homology"/>
<evidence type="ECO:0000256" key="8">
    <source>
        <dbReference type="ARBA" id="ARBA00023136"/>
    </source>
</evidence>
<gene>
    <name evidence="14" type="ORF">GGD90_000682</name>
</gene>
<comment type="subcellular location">
    <subcellularLocation>
        <location evidence="1">Cell inner membrane</location>
        <topology evidence="1">Peripheral membrane protein</topology>
        <orientation evidence="1">Cytoplasmic side</orientation>
    </subcellularLocation>
</comment>
<evidence type="ECO:0000256" key="1">
    <source>
        <dbReference type="ARBA" id="ARBA00004515"/>
    </source>
</evidence>
<keyword evidence="15" id="KW-1185">Reference proteome</keyword>
<evidence type="ECO:0000256" key="12">
    <source>
        <dbReference type="ARBA" id="ARBA00044330"/>
    </source>
</evidence>
<comment type="similarity">
    <text evidence="9">Belongs to the glycosyltransferase 9 family.</text>
</comment>
<protein>
    <recommendedName>
        <fullName evidence="11">Lipopolysaccharide heptosyltransferase 1</fullName>
        <ecNumber evidence="10">2.4.99.23</ecNumber>
    </recommendedName>
    <alternativeName>
        <fullName evidence="12">ADP-heptose:lipopolysaccharide heptosyltransferase I</fullName>
    </alternativeName>
</protein>
<dbReference type="InterPro" id="IPR051199">
    <property type="entry name" value="LPS_LOS_Heptosyltrfase"/>
</dbReference>
<name>A0A840G320_RHOTE</name>
<keyword evidence="7" id="KW-0448">Lipopolysaccharide biosynthesis</keyword>
<dbReference type="PANTHER" id="PTHR30160:SF19">
    <property type="entry name" value="LIPOPOLYSACCHARIDE HEPTOSYLTRANSFERASE 1"/>
    <property type="match status" value="1"/>
</dbReference>
<dbReference type="GO" id="GO:0008713">
    <property type="term" value="F:ADP-heptose-lipopolysaccharide heptosyltransferase activity"/>
    <property type="evidence" value="ECO:0007669"/>
    <property type="project" value="TreeGrafter"/>
</dbReference>
<dbReference type="InterPro" id="IPR002201">
    <property type="entry name" value="Glyco_trans_9"/>
</dbReference>
<dbReference type="NCBIfam" id="TIGR02193">
    <property type="entry name" value="heptsyl_trn_I"/>
    <property type="match status" value="1"/>
</dbReference>
<keyword evidence="4" id="KW-0997">Cell inner membrane</keyword>
<evidence type="ECO:0000256" key="6">
    <source>
        <dbReference type="ARBA" id="ARBA00022679"/>
    </source>
</evidence>
<dbReference type="CDD" id="cd03789">
    <property type="entry name" value="GT9_LPS_heptosyltransferase"/>
    <property type="match status" value="1"/>
</dbReference>
<dbReference type="GO" id="GO:0005829">
    <property type="term" value="C:cytosol"/>
    <property type="evidence" value="ECO:0007669"/>
    <property type="project" value="TreeGrafter"/>
</dbReference>
<dbReference type="Gene3D" id="3.40.50.2000">
    <property type="entry name" value="Glycogen Phosphorylase B"/>
    <property type="match status" value="2"/>
</dbReference>
<evidence type="ECO:0000256" key="2">
    <source>
        <dbReference type="ARBA" id="ARBA00004713"/>
    </source>
</evidence>
<keyword evidence="6 14" id="KW-0808">Transferase</keyword>
<evidence type="ECO:0000256" key="10">
    <source>
        <dbReference type="ARBA" id="ARBA00044041"/>
    </source>
</evidence>
<keyword evidence="8" id="KW-0472">Membrane</keyword>
<dbReference type="EMBL" id="JACIGE010000002">
    <property type="protein sequence ID" value="MBB4246325.1"/>
    <property type="molecule type" value="Genomic_DNA"/>
</dbReference>
<comment type="pathway">
    <text evidence="2">Bacterial outer membrane biogenesis; LPS core biosynthesis.</text>
</comment>
<dbReference type="OrthoDB" id="9767552at2"/>
<keyword evidence="3" id="KW-1003">Cell membrane</keyword>
<reference evidence="14 15" key="1">
    <citation type="submission" date="2020-08" db="EMBL/GenBank/DDBJ databases">
        <title>Genome sequencing of Purple Non-Sulfur Bacteria from various extreme environments.</title>
        <authorList>
            <person name="Mayer M."/>
        </authorList>
    </citation>
    <scope>NUCLEOTIDE SEQUENCE [LARGE SCALE GENOMIC DNA]</scope>
    <source>
        <strain evidence="14 15">2761</strain>
    </source>
</reference>
<evidence type="ECO:0000256" key="5">
    <source>
        <dbReference type="ARBA" id="ARBA00022676"/>
    </source>
</evidence>
<dbReference type="SUPFAM" id="SSF53756">
    <property type="entry name" value="UDP-Glycosyltransferase/glycogen phosphorylase"/>
    <property type="match status" value="1"/>
</dbReference>
<sequence>MRILLIKTSSLGDVIHNLPVLSDLARAFPDAVIDWCVEEAFADIPRLHPALHRAIPVAVRRWRKGLTRGAVWREIGDFRQTLGAENYDFVLDTQGLVKSALIAKAAPGVRLGYNAGAAREPLAARFYDQTFAIPRNLHAVTRNRWLAAAAFGLPADFVETTPLDYGIVPPSLELPWLGAAPRHAVLLSATSRDDKLWDEANWVALGRTLAERGITPVFPGGSAPERERAARLAAAVPGALAAPPLTLTDAAALLGHAALSVGVDTGLVHLSAALGTPTLAVYTATDPALTGALAPAARGFVRNLGGKGAAPTAEQVLAIAEMALRSAAPPSKQKPREAPRDASLRAVGDERAALLADTVPSADVDATSAN</sequence>
<evidence type="ECO:0000313" key="15">
    <source>
        <dbReference type="Proteomes" id="UP000587070"/>
    </source>
</evidence>
<evidence type="ECO:0000256" key="13">
    <source>
        <dbReference type="ARBA" id="ARBA00049201"/>
    </source>
</evidence>
<comment type="catalytic activity">
    <reaction evidence="13">
        <text>an alpha-Kdo-(2-&gt;4)-alpha-Kdo-(2-&gt;6)-lipid A + ADP-L-glycero-beta-D-manno-heptose = an L-alpha-D-Hep-(1-&gt;5)-[alpha-Kdo-(2-&gt;4)]-alpha-Kdo-(2-&gt;6)-lipid A + ADP + H(+)</text>
        <dbReference type="Rhea" id="RHEA:74067"/>
        <dbReference type="ChEBI" id="CHEBI:15378"/>
        <dbReference type="ChEBI" id="CHEBI:61506"/>
        <dbReference type="ChEBI" id="CHEBI:176431"/>
        <dbReference type="ChEBI" id="CHEBI:193068"/>
        <dbReference type="ChEBI" id="CHEBI:456216"/>
        <dbReference type="EC" id="2.4.99.23"/>
    </reaction>
</comment>
<dbReference type="InterPro" id="IPR011908">
    <property type="entry name" value="LipoPS_heptosylTferase-I"/>
</dbReference>
<organism evidence="14 15">
    <name type="scientific">Rhodocyclus tenuis</name>
    <name type="common">Rhodospirillum tenue</name>
    <dbReference type="NCBI Taxonomy" id="1066"/>
    <lineage>
        <taxon>Bacteria</taxon>
        <taxon>Pseudomonadati</taxon>
        <taxon>Pseudomonadota</taxon>
        <taxon>Betaproteobacteria</taxon>
        <taxon>Rhodocyclales</taxon>
        <taxon>Rhodocyclaceae</taxon>
        <taxon>Rhodocyclus</taxon>
    </lineage>
</organism>
<dbReference type="GO" id="GO:0005886">
    <property type="term" value="C:plasma membrane"/>
    <property type="evidence" value="ECO:0007669"/>
    <property type="project" value="UniProtKB-SubCell"/>
</dbReference>
<evidence type="ECO:0000256" key="3">
    <source>
        <dbReference type="ARBA" id="ARBA00022475"/>
    </source>
</evidence>
<accession>A0A840G320</accession>
<dbReference type="Proteomes" id="UP000587070">
    <property type="component" value="Unassembled WGS sequence"/>
</dbReference>
<dbReference type="EC" id="2.4.99.23" evidence="10"/>
<evidence type="ECO:0000256" key="4">
    <source>
        <dbReference type="ARBA" id="ARBA00022519"/>
    </source>
</evidence>
<evidence type="ECO:0000256" key="7">
    <source>
        <dbReference type="ARBA" id="ARBA00022985"/>
    </source>
</evidence>
<evidence type="ECO:0000313" key="14">
    <source>
        <dbReference type="EMBL" id="MBB4246325.1"/>
    </source>
</evidence>
<dbReference type="RefSeq" id="WP_153115868.1">
    <property type="nucleotide sequence ID" value="NZ_JACIGE010000002.1"/>
</dbReference>
<evidence type="ECO:0000256" key="11">
    <source>
        <dbReference type="ARBA" id="ARBA00044190"/>
    </source>
</evidence>
<dbReference type="Pfam" id="PF01075">
    <property type="entry name" value="Glyco_transf_9"/>
    <property type="match status" value="1"/>
</dbReference>
<dbReference type="PANTHER" id="PTHR30160">
    <property type="entry name" value="TETRAACYLDISACCHARIDE 4'-KINASE-RELATED"/>
    <property type="match status" value="1"/>
</dbReference>
<dbReference type="AlphaFoldDB" id="A0A840G320"/>